<dbReference type="AlphaFoldDB" id="A0AAU9PA12"/>
<name>A0AAU9PA12_9ASTR</name>
<organism evidence="1 2">
    <name type="scientific">Lactuca virosa</name>
    <dbReference type="NCBI Taxonomy" id="75947"/>
    <lineage>
        <taxon>Eukaryota</taxon>
        <taxon>Viridiplantae</taxon>
        <taxon>Streptophyta</taxon>
        <taxon>Embryophyta</taxon>
        <taxon>Tracheophyta</taxon>
        <taxon>Spermatophyta</taxon>
        <taxon>Magnoliopsida</taxon>
        <taxon>eudicotyledons</taxon>
        <taxon>Gunneridae</taxon>
        <taxon>Pentapetalae</taxon>
        <taxon>asterids</taxon>
        <taxon>campanulids</taxon>
        <taxon>Asterales</taxon>
        <taxon>Asteraceae</taxon>
        <taxon>Cichorioideae</taxon>
        <taxon>Cichorieae</taxon>
        <taxon>Lactucinae</taxon>
        <taxon>Lactuca</taxon>
    </lineage>
</organism>
<accession>A0AAU9PA12</accession>
<sequence length="97" mass="11040">MVSNDWIYFSLRNGLVDICDGLATFIKKWKHEFFFVDATVFTGSMCFGGITYRVSEPSPNLSTEEQIIVDRLTTNFVKWAGPDDEMLEMAGLGYVRV</sequence>
<keyword evidence="2" id="KW-1185">Reference proteome</keyword>
<evidence type="ECO:0000313" key="2">
    <source>
        <dbReference type="Proteomes" id="UP001157418"/>
    </source>
</evidence>
<reference evidence="1 2" key="1">
    <citation type="submission" date="2022-01" db="EMBL/GenBank/DDBJ databases">
        <authorList>
            <person name="Xiong W."/>
            <person name="Schranz E."/>
        </authorList>
    </citation>
    <scope>NUCLEOTIDE SEQUENCE [LARGE SCALE GENOMIC DNA]</scope>
</reference>
<proteinExistence type="predicted"/>
<protein>
    <submittedName>
        <fullName evidence="1">Uncharacterized protein</fullName>
    </submittedName>
</protein>
<dbReference type="Proteomes" id="UP001157418">
    <property type="component" value="Unassembled WGS sequence"/>
</dbReference>
<evidence type="ECO:0000313" key="1">
    <source>
        <dbReference type="EMBL" id="CAH1446889.1"/>
    </source>
</evidence>
<dbReference type="EMBL" id="CAKMRJ010005523">
    <property type="protein sequence ID" value="CAH1446889.1"/>
    <property type="molecule type" value="Genomic_DNA"/>
</dbReference>
<comment type="caution">
    <text evidence="1">The sequence shown here is derived from an EMBL/GenBank/DDBJ whole genome shotgun (WGS) entry which is preliminary data.</text>
</comment>
<gene>
    <name evidence="1" type="ORF">LVIROSA_LOCUS32543</name>
</gene>